<comment type="caution">
    <text evidence="2">The sequence shown here is derived from an EMBL/GenBank/DDBJ whole genome shotgun (WGS) entry which is preliminary data.</text>
</comment>
<evidence type="ECO:0008006" key="4">
    <source>
        <dbReference type="Google" id="ProtNLM"/>
    </source>
</evidence>
<feature type="signal peptide" evidence="1">
    <location>
        <begin position="1"/>
        <end position="21"/>
    </location>
</feature>
<evidence type="ECO:0000256" key="1">
    <source>
        <dbReference type="SAM" id="SignalP"/>
    </source>
</evidence>
<keyword evidence="1" id="KW-0732">Signal</keyword>
<dbReference type="RefSeq" id="WP_379055697.1">
    <property type="nucleotide sequence ID" value="NZ_JBHTKB010000001.1"/>
</dbReference>
<gene>
    <name evidence="2" type="ORF">ACFQ1Z_03505</name>
</gene>
<sequence length="130" mass="14138">MKKVYVCIASLFIAACTTHHSHTVAHPQAPATVTKPAHITGKVDQVLRSGILGKSVTSTVFIYFDEVLHITGKLDRTGFGELPGISYQDKRVSSTCSSRPTGPKTAELSCMVFIDSKSVTTLVMETKRNR</sequence>
<reference evidence="3" key="1">
    <citation type="journal article" date="2019" name="Int. J. Syst. Evol. Microbiol.">
        <title>The Global Catalogue of Microorganisms (GCM) 10K type strain sequencing project: providing services to taxonomists for standard genome sequencing and annotation.</title>
        <authorList>
            <consortium name="The Broad Institute Genomics Platform"/>
            <consortium name="The Broad Institute Genome Sequencing Center for Infectious Disease"/>
            <person name="Wu L."/>
            <person name="Ma J."/>
        </authorList>
    </citation>
    <scope>NUCLEOTIDE SEQUENCE [LARGE SCALE GENOMIC DNA]</scope>
    <source>
        <strain evidence="3">CCUG 58412</strain>
    </source>
</reference>
<accession>A0ABW3F4Y0</accession>
<evidence type="ECO:0000313" key="3">
    <source>
        <dbReference type="Proteomes" id="UP001597128"/>
    </source>
</evidence>
<evidence type="ECO:0000313" key="2">
    <source>
        <dbReference type="EMBL" id="MFD0912607.1"/>
    </source>
</evidence>
<dbReference type="EMBL" id="JBHTKB010000001">
    <property type="protein sequence ID" value="MFD0912607.1"/>
    <property type="molecule type" value="Genomic_DNA"/>
</dbReference>
<feature type="chain" id="PRO_5047226469" description="Lipoprotein" evidence="1">
    <location>
        <begin position="22"/>
        <end position="130"/>
    </location>
</feature>
<dbReference type="PROSITE" id="PS51257">
    <property type="entry name" value="PROKAR_LIPOPROTEIN"/>
    <property type="match status" value="1"/>
</dbReference>
<protein>
    <recommendedName>
        <fullName evidence="4">Lipoprotein</fullName>
    </recommendedName>
</protein>
<name>A0ABW3F4Y0_9PROT</name>
<organism evidence="2 3">
    <name type="scientific">Methylophilus luteus</name>
    <dbReference type="NCBI Taxonomy" id="640108"/>
    <lineage>
        <taxon>Bacteria</taxon>
        <taxon>Pseudomonadati</taxon>
        <taxon>Pseudomonadota</taxon>
        <taxon>Betaproteobacteria</taxon>
        <taxon>Nitrosomonadales</taxon>
        <taxon>Methylophilaceae</taxon>
        <taxon>Methylophilus</taxon>
    </lineage>
</organism>
<keyword evidence="3" id="KW-1185">Reference proteome</keyword>
<proteinExistence type="predicted"/>
<dbReference type="Proteomes" id="UP001597128">
    <property type="component" value="Unassembled WGS sequence"/>
</dbReference>